<dbReference type="EMBL" id="KQ460205">
    <property type="protein sequence ID" value="KPJ17155.1"/>
    <property type="molecule type" value="Genomic_DNA"/>
</dbReference>
<dbReference type="Pfam" id="PF00199">
    <property type="entry name" value="Catalase"/>
    <property type="match status" value="2"/>
</dbReference>
<dbReference type="GO" id="GO:0004096">
    <property type="term" value="F:catalase activity"/>
    <property type="evidence" value="ECO:0007669"/>
    <property type="project" value="InterPro"/>
</dbReference>
<accession>A0A194RIK0</accession>
<feature type="domain" description="Catalase core" evidence="7">
    <location>
        <begin position="154"/>
        <end position="533"/>
    </location>
</feature>
<dbReference type="Proteomes" id="UP000053240">
    <property type="component" value="Unassembled WGS sequence"/>
</dbReference>
<evidence type="ECO:0000313" key="8">
    <source>
        <dbReference type="EMBL" id="KPJ17155.1"/>
    </source>
</evidence>
<dbReference type="PROSITE" id="PS51402">
    <property type="entry name" value="CATALASE_3"/>
    <property type="match status" value="1"/>
</dbReference>
<evidence type="ECO:0000256" key="2">
    <source>
        <dbReference type="ARBA" id="ARBA00022559"/>
    </source>
</evidence>
<dbReference type="SMART" id="SM01060">
    <property type="entry name" value="Catalase"/>
    <property type="match status" value="1"/>
</dbReference>
<dbReference type="GO" id="GO:0042542">
    <property type="term" value="P:response to hydrogen peroxide"/>
    <property type="evidence" value="ECO:0007669"/>
    <property type="project" value="TreeGrafter"/>
</dbReference>
<dbReference type="SUPFAM" id="SSF56634">
    <property type="entry name" value="Heme-dependent catalase-like"/>
    <property type="match status" value="2"/>
</dbReference>
<dbReference type="PRINTS" id="PR00067">
    <property type="entry name" value="CATALASE"/>
</dbReference>
<evidence type="ECO:0000256" key="5">
    <source>
        <dbReference type="ARBA" id="ARBA00023002"/>
    </source>
</evidence>
<dbReference type="GO" id="GO:0042744">
    <property type="term" value="P:hydrogen peroxide catabolic process"/>
    <property type="evidence" value="ECO:0007669"/>
    <property type="project" value="TreeGrafter"/>
</dbReference>
<evidence type="ECO:0000256" key="4">
    <source>
        <dbReference type="ARBA" id="ARBA00022723"/>
    </source>
</evidence>
<keyword evidence="5" id="KW-0560">Oxidoreductase</keyword>
<dbReference type="GO" id="GO:0005777">
    <property type="term" value="C:peroxisome"/>
    <property type="evidence" value="ECO:0007669"/>
    <property type="project" value="TreeGrafter"/>
</dbReference>
<reference evidence="8 9" key="1">
    <citation type="journal article" date="2015" name="Nat. Commun.">
        <title>Outbred genome sequencing and CRISPR/Cas9 gene editing in butterflies.</title>
        <authorList>
            <person name="Li X."/>
            <person name="Fan D."/>
            <person name="Zhang W."/>
            <person name="Liu G."/>
            <person name="Zhang L."/>
            <person name="Zhao L."/>
            <person name="Fang X."/>
            <person name="Chen L."/>
            <person name="Dong Y."/>
            <person name="Chen Y."/>
            <person name="Ding Y."/>
            <person name="Zhao R."/>
            <person name="Feng M."/>
            <person name="Zhu Y."/>
            <person name="Feng Y."/>
            <person name="Jiang X."/>
            <person name="Zhu D."/>
            <person name="Xiang H."/>
            <person name="Feng X."/>
            <person name="Li S."/>
            <person name="Wang J."/>
            <person name="Zhang G."/>
            <person name="Kronforst M.R."/>
            <person name="Wang W."/>
        </authorList>
    </citation>
    <scope>NUCLEOTIDE SEQUENCE [LARGE SCALE GENOMIC DNA]</scope>
    <source>
        <strain evidence="8">Ya'a_city_454_Pm</strain>
        <tissue evidence="8">Whole body</tissue>
    </source>
</reference>
<dbReference type="PANTHER" id="PTHR11465:SF9">
    <property type="entry name" value="CATALASE"/>
    <property type="match status" value="1"/>
</dbReference>
<evidence type="ECO:0000256" key="1">
    <source>
        <dbReference type="ARBA" id="ARBA00005329"/>
    </source>
</evidence>
<proteinExistence type="inferred from homology"/>
<keyword evidence="4" id="KW-0479">Metal-binding</keyword>
<dbReference type="PANTHER" id="PTHR11465">
    <property type="entry name" value="CATALASE"/>
    <property type="match status" value="1"/>
</dbReference>
<dbReference type="GO" id="GO:0005739">
    <property type="term" value="C:mitochondrion"/>
    <property type="evidence" value="ECO:0007669"/>
    <property type="project" value="TreeGrafter"/>
</dbReference>
<dbReference type="GO" id="GO:0046872">
    <property type="term" value="F:metal ion binding"/>
    <property type="evidence" value="ECO:0007669"/>
    <property type="project" value="UniProtKB-KW"/>
</dbReference>
<dbReference type="InterPro" id="IPR018028">
    <property type="entry name" value="Catalase"/>
</dbReference>
<protein>
    <submittedName>
        <fullName evidence="8">Catalase</fullName>
    </submittedName>
</protein>
<dbReference type="AlphaFoldDB" id="A0A194RIK0"/>
<dbReference type="STRING" id="76193.A0A194RIK0"/>
<dbReference type="Gene3D" id="2.40.180.10">
    <property type="entry name" value="Catalase core domain"/>
    <property type="match status" value="2"/>
</dbReference>
<comment type="similarity">
    <text evidence="1">Belongs to the catalase family.</text>
</comment>
<evidence type="ECO:0000256" key="6">
    <source>
        <dbReference type="ARBA" id="ARBA00023004"/>
    </source>
</evidence>
<dbReference type="InterPro" id="IPR011614">
    <property type="entry name" value="Catalase_core"/>
</dbReference>
<evidence type="ECO:0000259" key="7">
    <source>
        <dbReference type="SMART" id="SM01060"/>
    </source>
</evidence>
<keyword evidence="9" id="KW-1185">Reference proteome</keyword>
<name>A0A194RIK0_PAPMA</name>
<evidence type="ECO:0000313" key="9">
    <source>
        <dbReference type="Proteomes" id="UP000053240"/>
    </source>
</evidence>
<dbReference type="InParanoid" id="A0A194RIK0"/>
<organism evidence="8 9">
    <name type="scientific">Papilio machaon</name>
    <name type="common">Old World swallowtail butterfly</name>
    <dbReference type="NCBI Taxonomy" id="76193"/>
    <lineage>
        <taxon>Eukaryota</taxon>
        <taxon>Metazoa</taxon>
        <taxon>Ecdysozoa</taxon>
        <taxon>Arthropoda</taxon>
        <taxon>Hexapoda</taxon>
        <taxon>Insecta</taxon>
        <taxon>Pterygota</taxon>
        <taxon>Neoptera</taxon>
        <taxon>Endopterygota</taxon>
        <taxon>Lepidoptera</taxon>
        <taxon>Glossata</taxon>
        <taxon>Ditrysia</taxon>
        <taxon>Papilionoidea</taxon>
        <taxon>Papilionidae</taxon>
        <taxon>Papilioninae</taxon>
        <taxon>Papilio</taxon>
    </lineage>
</organism>
<evidence type="ECO:0000256" key="3">
    <source>
        <dbReference type="ARBA" id="ARBA00022617"/>
    </source>
</evidence>
<dbReference type="GO" id="GO:0020037">
    <property type="term" value="F:heme binding"/>
    <property type="evidence" value="ECO:0007669"/>
    <property type="project" value="InterPro"/>
</dbReference>
<keyword evidence="6" id="KW-0408">Iron</keyword>
<keyword evidence="3" id="KW-0349">Heme</keyword>
<gene>
    <name evidence="8" type="ORF">RR48_14011</name>
</gene>
<dbReference type="InterPro" id="IPR020835">
    <property type="entry name" value="Catalase_sf"/>
</dbReference>
<sequence>MFRVSELSAFNPANLVPGIPGPFDHMFKSRRLSYGDTQQHRLGANYNRIEVNHPTYFKVYNRDGEPPVKENMKNVPNYYPNSFSGPIPYVETSEPKIKLSLLESQTADFQEAAYFYNHVENEFISYQYDNRTDPATRQLYEFRKHHLKPIGLMTTSFGRPVEIRDTNALNTDLFSNAYLTDSAIHTNDERIPERIVHAKGTAALGYFEVTNDVSKYTKADVFNGIGKKTPIIGRFSTAIQYKGGNDLTRESKALAVKFYTKQGNLDFLCLNQPIYLYKDPILFQHLTHVLKKNPKTFLFDRTAEVDLITLRPELLPAYLWLFSDYGIPNGYRKMDVFPIHTYEIHNKHGERYFVKFNLRTEQGLEVLTTEEAIAVGARNPDYFSRDLYDYIEEKKFPSWKLEMDVISFKDLPKIPYNIFQVNRFWRKGTYNTVQIGRLVFNRNPDNMFHTAEQAAFNPANLVPGIPGPVDFIFKSRRFVYPDAQKYRLGVNHNKIEVNCPLYRKDYNRDGVPPLKNNMRDVPNYYPDSFSGPISYVDTARPKQKIVVYESNAIDLAEAAYVYNEILRNDTQRDRLAANAAAEVLPAPPFLQRRFIELLYLTDKDLGDRVYIALKRALKAQPPPVPVGLTIERGVCSNTVNEYTEKDDYYERK</sequence>
<keyword evidence="2" id="KW-0575">Peroxidase</keyword>